<dbReference type="GO" id="GO:0003676">
    <property type="term" value="F:nucleic acid binding"/>
    <property type="evidence" value="ECO:0007669"/>
    <property type="project" value="InterPro"/>
</dbReference>
<evidence type="ECO:0000259" key="1">
    <source>
        <dbReference type="PROSITE" id="PS50994"/>
    </source>
</evidence>
<dbReference type="PANTHER" id="PTHR37984:SF5">
    <property type="entry name" value="PROTEIN NYNRIN-LIKE"/>
    <property type="match status" value="1"/>
</dbReference>
<organism evidence="2 3">
    <name type="scientific">Escallonia herrerae</name>
    <dbReference type="NCBI Taxonomy" id="1293975"/>
    <lineage>
        <taxon>Eukaryota</taxon>
        <taxon>Viridiplantae</taxon>
        <taxon>Streptophyta</taxon>
        <taxon>Embryophyta</taxon>
        <taxon>Tracheophyta</taxon>
        <taxon>Spermatophyta</taxon>
        <taxon>Magnoliopsida</taxon>
        <taxon>eudicotyledons</taxon>
        <taxon>Gunneridae</taxon>
        <taxon>Pentapetalae</taxon>
        <taxon>asterids</taxon>
        <taxon>campanulids</taxon>
        <taxon>Escalloniales</taxon>
        <taxon>Escalloniaceae</taxon>
        <taxon>Escallonia</taxon>
    </lineage>
</organism>
<evidence type="ECO:0000313" key="3">
    <source>
        <dbReference type="Proteomes" id="UP001188597"/>
    </source>
</evidence>
<dbReference type="Proteomes" id="UP001188597">
    <property type="component" value="Unassembled WGS sequence"/>
</dbReference>
<accession>A0AA88VNW4</accession>
<evidence type="ECO:0000313" key="2">
    <source>
        <dbReference type="EMBL" id="KAK3012666.1"/>
    </source>
</evidence>
<keyword evidence="3" id="KW-1185">Reference proteome</keyword>
<sequence>MDVIGPFTTPSSKGHRYILTTTDYFSKWAEAVTLKDIHRETIADFIKTHIIYRFGIPESMIADNAKYFKEGALYKLYAKYNIKYNHSSMYHVPANGLAEAFNKTLAMQVWKLHTLFEKKSDSFFGSTSTEGVMQLLRRIKIPQSIMWKLCALQAFYPSHSPFLNPGRLHARHVERILRFARIEEVYFEAKVQGMKV</sequence>
<protein>
    <recommendedName>
        <fullName evidence="1">Integrase catalytic domain-containing protein</fullName>
    </recommendedName>
</protein>
<dbReference type="PROSITE" id="PS50994">
    <property type="entry name" value="INTEGRASE"/>
    <property type="match status" value="1"/>
</dbReference>
<dbReference type="PANTHER" id="PTHR37984">
    <property type="entry name" value="PROTEIN CBG26694"/>
    <property type="match status" value="1"/>
</dbReference>
<dbReference type="InterPro" id="IPR012337">
    <property type="entry name" value="RNaseH-like_sf"/>
</dbReference>
<dbReference type="InterPro" id="IPR001584">
    <property type="entry name" value="Integrase_cat-core"/>
</dbReference>
<dbReference type="AlphaFoldDB" id="A0AA88VNW4"/>
<dbReference type="SUPFAM" id="SSF53098">
    <property type="entry name" value="Ribonuclease H-like"/>
    <property type="match status" value="1"/>
</dbReference>
<gene>
    <name evidence="2" type="ORF">RJ639_008855</name>
</gene>
<proteinExistence type="predicted"/>
<dbReference type="EMBL" id="JAVXUP010001361">
    <property type="protein sequence ID" value="KAK3012666.1"/>
    <property type="molecule type" value="Genomic_DNA"/>
</dbReference>
<dbReference type="GO" id="GO:0015074">
    <property type="term" value="P:DNA integration"/>
    <property type="evidence" value="ECO:0007669"/>
    <property type="project" value="InterPro"/>
</dbReference>
<dbReference type="InterPro" id="IPR050951">
    <property type="entry name" value="Retrovirus_Pol_polyprotein"/>
</dbReference>
<name>A0AA88VNW4_9ASTE</name>
<reference evidence="2" key="1">
    <citation type="submission" date="2022-12" db="EMBL/GenBank/DDBJ databases">
        <title>Draft genome assemblies for two species of Escallonia (Escalloniales).</title>
        <authorList>
            <person name="Chanderbali A."/>
            <person name="Dervinis C."/>
            <person name="Anghel I."/>
            <person name="Soltis D."/>
            <person name="Soltis P."/>
            <person name="Zapata F."/>
        </authorList>
    </citation>
    <scope>NUCLEOTIDE SEQUENCE</scope>
    <source>
        <strain evidence="2">UCBG64.0493</strain>
        <tissue evidence="2">Leaf</tissue>
    </source>
</reference>
<feature type="domain" description="Integrase catalytic" evidence="1">
    <location>
        <begin position="1"/>
        <end position="109"/>
    </location>
</feature>
<dbReference type="InterPro" id="IPR036397">
    <property type="entry name" value="RNaseH_sf"/>
</dbReference>
<comment type="caution">
    <text evidence="2">The sequence shown here is derived from an EMBL/GenBank/DDBJ whole genome shotgun (WGS) entry which is preliminary data.</text>
</comment>
<dbReference type="Gene3D" id="3.30.420.10">
    <property type="entry name" value="Ribonuclease H-like superfamily/Ribonuclease H"/>
    <property type="match status" value="1"/>
</dbReference>